<dbReference type="InParanoid" id="A0A0C3C4M0"/>
<feature type="compositionally biased region" description="Pro residues" evidence="1">
    <location>
        <begin position="247"/>
        <end position="268"/>
    </location>
</feature>
<feature type="compositionally biased region" description="Basic and acidic residues" evidence="1">
    <location>
        <begin position="16"/>
        <end position="35"/>
    </location>
</feature>
<dbReference type="PRINTS" id="PR01217">
    <property type="entry name" value="PRICHEXTENSN"/>
</dbReference>
<evidence type="ECO:0000313" key="3">
    <source>
        <dbReference type="Proteomes" id="UP000054166"/>
    </source>
</evidence>
<dbReference type="EMBL" id="KN832987">
    <property type="protein sequence ID" value="KIM84577.1"/>
    <property type="molecule type" value="Genomic_DNA"/>
</dbReference>
<feature type="compositionally biased region" description="Pro residues" evidence="1">
    <location>
        <begin position="183"/>
        <end position="198"/>
    </location>
</feature>
<reference evidence="2 3" key="1">
    <citation type="submission" date="2014-04" db="EMBL/GenBank/DDBJ databases">
        <authorList>
            <consortium name="DOE Joint Genome Institute"/>
            <person name="Kuo A."/>
            <person name="Tarkka M."/>
            <person name="Buscot F."/>
            <person name="Kohler A."/>
            <person name="Nagy L.G."/>
            <person name="Floudas D."/>
            <person name="Copeland A."/>
            <person name="Barry K.W."/>
            <person name="Cichocki N."/>
            <person name="Veneault-Fourrey C."/>
            <person name="LaButti K."/>
            <person name="Lindquist E.A."/>
            <person name="Lipzen A."/>
            <person name="Lundell T."/>
            <person name="Morin E."/>
            <person name="Murat C."/>
            <person name="Sun H."/>
            <person name="Tunlid A."/>
            <person name="Henrissat B."/>
            <person name="Grigoriev I.V."/>
            <person name="Hibbett D.S."/>
            <person name="Martin F."/>
            <person name="Nordberg H.P."/>
            <person name="Cantor M.N."/>
            <person name="Hua S.X."/>
        </authorList>
    </citation>
    <scope>NUCLEOTIDE SEQUENCE [LARGE SCALE GENOMIC DNA]</scope>
    <source>
        <strain evidence="2 3">F 1598</strain>
    </source>
</reference>
<dbReference type="Proteomes" id="UP000054166">
    <property type="component" value="Unassembled WGS sequence"/>
</dbReference>
<accession>A0A0C3C4M0</accession>
<feature type="region of interest" description="Disordered" evidence="1">
    <location>
        <begin position="1"/>
        <end position="325"/>
    </location>
</feature>
<evidence type="ECO:0000256" key="1">
    <source>
        <dbReference type="SAM" id="MobiDB-lite"/>
    </source>
</evidence>
<feature type="compositionally biased region" description="Polar residues" evidence="1">
    <location>
        <begin position="78"/>
        <end position="94"/>
    </location>
</feature>
<feature type="compositionally biased region" description="Pro residues" evidence="1">
    <location>
        <begin position="283"/>
        <end position="308"/>
    </location>
</feature>
<sequence length="325" mass="33490">MAANAKGVGLTGADAKAAEDRKEKERRREEKELRRAARAAGVRMPKPMADPSTSRVTLVIPPPASEGTPGFKKPGWATVSSTALAPPASSDTYQSVGGSKSGLTSVGSSSDTRPTGSSGGWASISSSSGSAPPPPEPASRSMASAPAFRTAGWTSLDTGSSQAPPRSHPPAPSGPISSSFAQAPPPPPQTYAPPPPAPSSSHHPPRALPSQSNQSNQWGSMPQPQKPPSSYSNANPSQNYGNNVRYPPGPPQPPSGPPPPRHPPPPGPSYNHPPLQSSSHNPRPGPGPGYQHPLPPAPQTQTPNPPPARSGWQQWNSSSGGPKRR</sequence>
<reference evidence="3" key="2">
    <citation type="submission" date="2015-01" db="EMBL/GenBank/DDBJ databases">
        <title>Evolutionary Origins and Diversification of the Mycorrhizal Mutualists.</title>
        <authorList>
            <consortium name="DOE Joint Genome Institute"/>
            <consortium name="Mycorrhizal Genomics Consortium"/>
            <person name="Kohler A."/>
            <person name="Kuo A."/>
            <person name="Nagy L.G."/>
            <person name="Floudas D."/>
            <person name="Copeland A."/>
            <person name="Barry K.W."/>
            <person name="Cichocki N."/>
            <person name="Veneault-Fourrey C."/>
            <person name="LaButti K."/>
            <person name="Lindquist E.A."/>
            <person name="Lipzen A."/>
            <person name="Lundell T."/>
            <person name="Morin E."/>
            <person name="Murat C."/>
            <person name="Riley R."/>
            <person name="Ohm R."/>
            <person name="Sun H."/>
            <person name="Tunlid A."/>
            <person name="Henrissat B."/>
            <person name="Grigoriev I.V."/>
            <person name="Hibbett D.S."/>
            <person name="Martin F."/>
        </authorList>
    </citation>
    <scope>NUCLEOTIDE SEQUENCE [LARGE SCALE GENOMIC DNA]</scope>
    <source>
        <strain evidence="3">F 1598</strain>
    </source>
</reference>
<keyword evidence="3" id="KW-1185">Reference proteome</keyword>
<feature type="compositionally biased region" description="Polar residues" evidence="1">
    <location>
        <begin position="211"/>
        <end position="242"/>
    </location>
</feature>
<organism evidence="2 3">
    <name type="scientific">Piloderma croceum (strain F 1598)</name>
    <dbReference type="NCBI Taxonomy" id="765440"/>
    <lineage>
        <taxon>Eukaryota</taxon>
        <taxon>Fungi</taxon>
        <taxon>Dikarya</taxon>
        <taxon>Basidiomycota</taxon>
        <taxon>Agaricomycotina</taxon>
        <taxon>Agaricomycetes</taxon>
        <taxon>Agaricomycetidae</taxon>
        <taxon>Atheliales</taxon>
        <taxon>Atheliaceae</taxon>
        <taxon>Piloderma</taxon>
    </lineage>
</organism>
<dbReference type="AlphaFoldDB" id="A0A0C3C4M0"/>
<protein>
    <submittedName>
        <fullName evidence="2">Uncharacterized protein</fullName>
    </submittedName>
</protein>
<proteinExistence type="predicted"/>
<feature type="compositionally biased region" description="Low complexity" evidence="1">
    <location>
        <begin position="95"/>
        <end position="110"/>
    </location>
</feature>
<feature type="compositionally biased region" description="Low complexity" evidence="1">
    <location>
        <begin position="138"/>
        <end position="147"/>
    </location>
</feature>
<dbReference type="STRING" id="765440.A0A0C3C4M0"/>
<dbReference type="HOGENOM" id="CLU_855589_0_0_1"/>
<feature type="compositionally biased region" description="Low complexity" evidence="1">
    <location>
        <begin position="120"/>
        <end position="130"/>
    </location>
</feature>
<name>A0A0C3C4M0_PILCF</name>
<gene>
    <name evidence="2" type="ORF">PILCRDRAFT_818160</name>
</gene>
<evidence type="ECO:0000313" key="2">
    <source>
        <dbReference type="EMBL" id="KIM84577.1"/>
    </source>
</evidence>
<feature type="compositionally biased region" description="Low complexity" evidence="1">
    <location>
        <begin position="310"/>
        <end position="325"/>
    </location>
</feature>